<gene>
    <name evidence="2" type="ORF">JMJ77_003557</name>
</gene>
<comment type="caution">
    <text evidence="2">The sequence shown here is derived from an EMBL/GenBank/DDBJ whole genome shotgun (WGS) entry which is preliminary data.</text>
</comment>
<organism evidence="2 3">
    <name type="scientific">Colletotrichum scovillei</name>
    <dbReference type="NCBI Taxonomy" id="1209932"/>
    <lineage>
        <taxon>Eukaryota</taxon>
        <taxon>Fungi</taxon>
        <taxon>Dikarya</taxon>
        <taxon>Ascomycota</taxon>
        <taxon>Pezizomycotina</taxon>
        <taxon>Sordariomycetes</taxon>
        <taxon>Hypocreomycetidae</taxon>
        <taxon>Glomerellales</taxon>
        <taxon>Glomerellaceae</taxon>
        <taxon>Colletotrichum</taxon>
        <taxon>Colletotrichum acutatum species complex</taxon>
    </lineage>
</organism>
<proteinExistence type="predicted"/>
<keyword evidence="3" id="KW-1185">Reference proteome</keyword>
<dbReference type="Proteomes" id="UP000699042">
    <property type="component" value="Unassembled WGS sequence"/>
</dbReference>
<keyword evidence="1" id="KW-0732">Signal</keyword>
<evidence type="ECO:0000313" key="3">
    <source>
        <dbReference type="Proteomes" id="UP000699042"/>
    </source>
</evidence>
<feature type="chain" id="PRO_5040159592" description="Invertebrate defensins family profile domain-containing protein" evidence="1">
    <location>
        <begin position="20"/>
        <end position="63"/>
    </location>
</feature>
<dbReference type="AlphaFoldDB" id="A0A9P7QW87"/>
<feature type="signal peptide" evidence="1">
    <location>
        <begin position="1"/>
        <end position="19"/>
    </location>
</feature>
<evidence type="ECO:0000313" key="2">
    <source>
        <dbReference type="EMBL" id="KAG7041451.1"/>
    </source>
</evidence>
<evidence type="ECO:0008006" key="4">
    <source>
        <dbReference type="Google" id="ProtNLM"/>
    </source>
</evidence>
<reference evidence="2" key="1">
    <citation type="submission" date="2021-05" db="EMBL/GenBank/DDBJ databases">
        <title>Comparative genomics of three Colletotrichum scovillei strains and genetic complementation revealed genes involved fungal growth and virulence on chili pepper.</title>
        <authorList>
            <person name="Hsieh D.-K."/>
            <person name="Chuang S.-C."/>
            <person name="Chen C.-Y."/>
            <person name="Chao Y.-T."/>
            <person name="Lu M.-Y.J."/>
            <person name="Lee M.-H."/>
            <person name="Shih M.-C."/>
        </authorList>
    </citation>
    <scope>NUCLEOTIDE SEQUENCE</scope>
    <source>
        <strain evidence="2">Coll-153</strain>
    </source>
</reference>
<evidence type="ECO:0000256" key="1">
    <source>
        <dbReference type="SAM" id="SignalP"/>
    </source>
</evidence>
<name>A0A9P7QW87_9PEZI</name>
<accession>A0A9P7QW87</accession>
<dbReference type="EMBL" id="JAESDN010000015">
    <property type="protein sequence ID" value="KAG7041451.1"/>
    <property type="molecule type" value="Genomic_DNA"/>
</dbReference>
<protein>
    <recommendedName>
        <fullName evidence="4">Invertebrate defensins family profile domain-containing protein</fullName>
    </recommendedName>
</protein>
<sequence>MKTIPYATLLMALAYFANALPQTPGEGCDSVAICNDVCGKQGMKRGGSSCTGNNSANCVCVPK</sequence>